<reference evidence="1 2" key="1">
    <citation type="journal article" date="2015" name="Genome Announc.">
        <title>Complete genome sequences for 35 biothreat assay-relevant bacillus species.</title>
        <authorList>
            <person name="Johnson S.L."/>
            <person name="Daligault H.E."/>
            <person name="Davenport K.W."/>
            <person name="Jaissle J."/>
            <person name="Frey K.G."/>
            <person name="Ladner J.T."/>
            <person name="Broomall S.M."/>
            <person name="Bishop-Lilly K.A."/>
            <person name="Bruce D.C."/>
            <person name="Gibbons H.S."/>
            <person name="Coyne S.R."/>
            <person name="Lo C.C."/>
            <person name="Meincke L."/>
            <person name="Munk A.C."/>
            <person name="Koroleva G.I."/>
            <person name="Rosenzweig C.N."/>
            <person name="Palacios G.F."/>
            <person name="Redden C.L."/>
            <person name="Minogue T.D."/>
            <person name="Chain P.S."/>
        </authorList>
    </citation>
    <scope>NUCLEOTIDE SEQUENCE [LARGE SCALE GENOMIC DNA]</scope>
    <source>
        <strain evidence="2">ATCC 14581 / DSM 32 / JCM 2506 / NBRC 15308 / NCIMB 9376 / NCTC 10342 / NRRL B-14308 / VKM B-512</strain>
    </source>
</reference>
<gene>
    <name evidence="1" type="ORF">BG04_2007</name>
</gene>
<dbReference type="Proteomes" id="UP000031829">
    <property type="component" value="Chromosome"/>
</dbReference>
<evidence type="ECO:0000313" key="2">
    <source>
        <dbReference type="Proteomes" id="UP000031829"/>
    </source>
</evidence>
<dbReference type="RefSeq" id="WP_014457868.1">
    <property type="nucleotide sequence ID" value="NZ_BCVB01000009.1"/>
</dbReference>
<evidence type="ECO:0000313" key="1">
    <source>
        <dbReference type="EMBL" id="AJI23347.1"/>
    </source>
</evidence>
<dbReference type="GeneID" id="93646241"/>
<proteinExistence type="predicted"/>
<name>A0A0B6AQF0_PRIM2</name>
<dbReference type="HOGENOM" id="CLU_3196175_0_0_9"/>
<dbReference type="AlphaFoldDB" id="A0A0B6AQF0"/>
<protein>
    <submittedName>
        <fullName evidence="1">Uncharacterized protein</fullName>
    </submittedName>
</protein>
<dbReference type="KEGG" id="bmeg:BG04_2007"/>
<sequence>MKSIDKLMKQLIQQGIKAKKVTIDKSKRQQWMSMSLPKTAWQHSK</sequence>
<organism evidence="1 2">
    <name type="scientific">Priestia megaterium (strain ATCC 14581 / DSM 32 / CCUG 1817 / JCM 2506 / NBRC 15308 / NCIMB 9376 / NCTC 10342 / NRRL B-14308 / VKM B-512 / Ford 19)</name>
    <name type="common">Bacillus megaterium</name>
    <dbReference type="NCBI Taxonomy" id="1348623"/>
    <lineage>
        <taxon>Bacteria</taxon>
        <taxon>Bacillati</taxon>
        <taxon>Bacillota</taxon>
        <taxon>Bacilli</taxon>
        <taxon>Bacillales</taxon>
        <taxon>Bacillaceae</taxon>
        <taxon>Priestia</taxon>
    </lineage>
</organism>
<dbReference type="EMBL" id="CP009920">
    <property type="protein sequence ID" value="AJI23347.1"/>
    <property type="molecule type" value="Genomic_DNA"/>
</dbReference>
<accession>A0A0B6AQF0</accession>